<accession>A0A6P2NYZ4</accession>
<organism evidence="1 2">
    <name type="scientific">Burkholderia lata (strain ATCC 17760 / DSM 23089 / LMG 22485 / NCIMB 9086 / R18194 / 383)</name>
    <dbReference type="NCBI Taxonomy" id="482957"/>
    <lineage>
        <taxon>Bacteria</taxon>
        <taxon>Pseudomonadati</taxon>
        <taxon>Pseudomonadota</taxon>
        <taxon>Betaproteobacteria</taxon>
        <taxon>Burkholderiales</taxon>
        <taxon>Burkholderiaceae</taxon>
        <taxon>Burkholderia</taxon>
        <taxon>Burkholderia cepacia complex</taxon>
    </lineage>
</organism>
<reference evidence="1 2" key="1">
    <citation type="submission" date="2019-09" db="EMBL/GenBank/DDBJ databases">
        <authorList>
            <person name="Depoorter E."/>
        </authorList>
    </citation>
    <scope>NUCLEOTIDE SEQUENCE [LARGE SCALE GENOMIC DNA]</scope>
    <source>
        <strain evidence="1">LMG 23254</strain>
    </source>
</reference>
<sequence>MSNEQAVYQRIGEFAVSFQWIENKLREIGWFILDPERLKWPPPDLRNLTNEKLVDRVHELFLQALPKCKLPQTLEADFKESFSSSVERLHQLRRDRNRILHSAYIELKAGGEVQGIHRSGARFQVDEETGEPLFEQELLTDKSFISEMKAMAELALFLNRAYTQLIHRYPNGGA</sequence>
<evidence type="ECO:0000313" key="1">
    <source>
        <dbReference type="EMBL" id="VWB99802.1"/>
    </source>
</evidence>
<protein>
    <submittedName>
        <fullName evidence="1">Uncharacterized protein</fullName>
    </submittedName>
</protein>
<dbReference type="Proteomes" id="UP000494218">
    <property type="component" value="Unassembled WGS sequence"/>
</dbReference>
<dbReference type="EMBL" id="CABVPW010000024">
    <property type="protein sequence ID" value="VWB99802.1"/>
    <property type="molecule type" value="Genomic_DNA"/>
</dbReference>
<dbReference type="RefSeq" id="WP_175033323.1">
    <property type="nucleotide sequence ID" value="NZ_CABVPW010000024.1"/>
</dbReference>
<name>A0A6P2NYZ4_BURL3</name>
<dbReference type="AlphaFoldDB" id="A0A6P2NYZ4"/>
<evidence type="ECO:0000313" key="2">
    <source>
        <dbReference type="Proteomes" id="UP000494218"/>
    </source>
</evidence>
<proteinExistence type="predicted"/>
<gene>
    <name evidence="1" type="ORF">BLA23254_04750</name>
</gene>